<name>A0A1E3L7R6_9BACL</name>
<comment type="caution">
    <text evidence="1">The sequence shown here is derived from an EMBL/GenBank/DDBJ whole genome shotgun (WGS) entry which is preliminary data.</text>
</comment>
<evidence type="ECO:0000313" key="1">
    <source>
        <dbReference type="EMBL" id="ODP29215.1"/>
    </source>
</evidence>
<dbReference type="EMBL" id="MDER01000031">
    <property type="protein sequence ID" value="ODP29215.1"/>
    <property type="molecule type" value="Genomic_DNA"/>
</dbReference>
<dbReference type="STRING" id="1886670.PTI45_01224"/>
<protein>
    <submittedName>
        <fullName evidence="1">Uncharacterized protein</fullName>
    </submittedName>
</protein>
<organism evidence="1 2">
    <name type="scientific">Paenibacillus nuruki</name>
    <dbReference type="NCBI Taxonomy" id="1886670"/>
    <lineage>
        <taxon>Bacteria</taxon>
        <taxon>Bacillati</taxon>
        <taxon>Bacillota</taxon>
        <taxon>Bacilli</taxon>
        <taxon>Bacillales</taxon>
        <taxon>Paenibacillaceae</taxon>
        <taxon>Paenibacillus</taxon>
    </lineage>
</organism>
<proteinExistence type="predicted"/>
<dbReference type="AlphaFoldDB" id="A0A1E3L7R6"/>
<dbReference type="RefSeq" id="WP_069326667.1">
    <property type="nucleotide sequence ID" value="NZ_MDER01000031.1"/>
</dbReference>
<sequence length="341" mass="39284">MLWLQPFELQLDAVFEEAKQKVAHFPKPLNELGLTYLAKFDIRQKHSTKNYVCYLLPFWIADTLQAYPASNLHSTTVPVSRSVSSLQSLPELSHRMGVANIFCMLHFFIQDDLMDTPNLPADQLHDLIPLSQLFWNEFVSICGENLGDHSLFWSYYKQFLAQWASAVYNEAESDYLFQQPEMIAGKVSPLKISLIAMLLQSDRMDMLPDLLHQLDQALIVLQMNDDLTDWEEDMVERNYNCLLAFIRHEAVEQKQALFTDKVTPTQVQQAIYDQDVLQRYAQYAESSFTEEPSSFGSESLIAFRNYLITQLYQAASSVNDARNTLLQGSLLYYIQKDLTSS</sequence>
<evidence type="ECO:0000313" key="2">
    <source>
        <dbReference type="Proteomes" id="UP000094578"/>
    </source>
</evidence>
<reference evidence="1 2" key="1">
    <citation type="submission" date="2016-08" db="EMBL/GenBank/DDBJ databases">
        <title>Genome sequencing of Paenibacillus sp. TI45-13ar, isolated from Korean traditional nuruk.</title>
        <authorList>
            <person name="Kim S.-J."/>
        </authorList>
    </citation>
    <scope>NUCLEOTIDE SEQUENCE [LARGE SCALE GENOMIC DNA]</scope>
    <source>
        <strain evidence="1 2">TI45-13ar</strain>
    </source>
</reference>
<dbReference type="Proteomes" id="UP000094578">
    <property type="component" value="Unassembled WGS sequence"/>
</dbReference>
<accession>A0A1E3L7R6</accession>
<keyword evidence="2" id="KW-1185">Reference proteome</keyword>
<gene>
    <name evidence="1" type="ORF">PTI45_01224</name>
</gene>